<dbReference type="SUPFAM" id="SSF48452">
    <property type="entry name" value="TPR-like"/>
    <property type="match status" value="1"/>
</dbReference>
<evidence type="ECO:0000256" key="1">
    <source>
        <dbReference type="ARBA" id="ARBA00008509"/>
    </source>
</evidence>
<proteinExistence type="inferred from homology"/>
<dbReference type="FunFam" id="1.25.40.10:FF:000778">
    <property type="entry name" value="Protein SGT1 homolog"/>
    <property type="match status" value="1"/>
</dbReference>
<dbReference type="Pfam" id="PF13181">
    <property type="entry name" value="TPR_8"/>
    <property type="match status" value="1"/>
</dbReference>
<dbReference type="InterPro" id="IPR044563">
    <property type="entry name" value="Sgt1-like"/>
</dbReference>
<evidence type="ECO:0000313" key="12">
    <source>
        <dbReference type="EMBL" id="CAF1702344.1"/>
    </source>
</evidence>
<evidence type="ECO:0000256" key="8">
    <source>
        <dbReference type="PROSITE-ProRule" id="PRU00339"/>
    </source>
</evidence>
<dbReference type="InterPro" id="IPR007052">
    <property type="entry name" value="CS_dom"/>
</dbReference>
<sequence length="359" mass="39624">MAKELAEKAKEAFLDDDFDVAADLYSKAIDLDPSCASFFADRAQANIKLLNFTAEAVADANKAIELEPTLAKAYLRKGTACMKLEEYATAKAALEKGASVAPNESKFEKMIDECNLLIAEEEKDLVQQVPPTLPSSSTTPLATAADAAPVPSPAPPAKPMFRHEFYQKPEEVVVTIFAKGIPKQNVNVEFGDQILSVVIDVAGEEAYHFQPRLFGKIIPEKCRYEVLSTKVEIRLAKAEIVTWASLEYGKGQALLPKPNVASAVSQRPVYPSSKPGKDWDKLEAEVKKQEKDEKLDGDAAMNKFFSDIYQSADEDMRRAMNKSFAESNGTVLSTNWKEVGTKKVESTPPDGMELKKWEY</sequence>
<feature type="domain" description="SGS" evidence="10">
    <location>
        <begin position="269"/>
        <end position="359"/>
    </location>
</feature>
<dbReference type="PROSITE" id="PS50005">
    <property type="entry name" value="TPR"/>
    <property type="match status" value="1"/>
</dbReference>
<dbReference type="CDD" id="cd06466">
    <property type="entry name" value="p23_CS_SGT1_like"/>
    <property type="match status" value="1"/>
</dbReference>
<keyword evidence="6" id="KW-0611">Plant defense</keyword>
<dbReference type="SMART" id="SM00028">
    <property type="entry name" value="TPR"/>
    <property type="match status" value="3"/>
</dbReference>
<comment type="similarity">
    <text evidence="1">Belongs to the SGT1 family.</text>
</comment>
<dbReference type="FunFam" id="2.60.40.790:FF:000034">
    <property type="entry name" value="Protein SGT1 homolog A"/>
    <property type="match status" value="1"/>
</dbReference>
<accession>A0A816I722</accession>
<dbReference type="SUPFAM" id="SSF49764">
    <property type="entry name" value="HSP20-like chaperones"/>
    <property type="match status" value="1"/>
</dbReference>
<evidence type="ECO:0000256" key="3">
    <source>
        <dbReference type="ARBA" id="ARBA00022737"/>
    </source>
</evidence>
<keyword evidence="2" id="KW-0399">Innate immunity</keyword>
<gene>
    <name evidence="12" type="ORF">DARMORV10_C03P35430.1</name>
</gene>
<dbReference type="EMBL" id="HG994367">
    <property type="protein sequence ID" value="CAF1702344.1"/>
    <property type="molecule type" value="Genomic_DNA"/>
</dbReference>
<dbReference type="Gene3D" id="1.25.40.10">
    <property type="entry name" value="Tetratricopeptide repeat domain"/>
    <property type="match status" value="1"/>
</dbReference>
<dbReference type="PROSITE" id="PS51203">
    <property type="entry name" value="CS"/>
    <property type="match status" value="1"/>
</dbReference>
<dbReference type="Pfam" id="PF05002">
    <property type="entry name" value="SGS"/>
    <property type="match status" value="1"/>
</dbReference>
<evidence type="ECO:0000256" key="5">
    <source>
        <dbReference type="ARBA" id="ARBA00022803"/>
    </source>
</evidence>
<dbReference type="GO" id="GO:0009793">
    <property type="term" value="P:embryo development ending in seed dormancy"/>
    <property type="evidence" value="ECO:0007669"/>
    <property type="project" value="UniProtKB-ARBA"/>
</dbReference>
<organism evidence="12">
    <name type="scientific">Brassica napus</name>
    <name type="common">Rape</name>
    <dbReference type="NCBI Taxonomy" id="3708"/>
    <lineage>
        <taxon>Eukaryota</taxon>
        <taxon>Viridiplantae</taxon>
        <taxon>Streptophyta</taxon>
        <taxon>Embryophyta</taxon>
        <taxon>Tracheophyta</taxon>
        <taxon>Spermatophyta</taxon>
        <taxon>Magnoliopsida</taxon>
        <taxon>eudicotyledons</taxon>
        <taxon>Gunneridae</taxon>
        <taxon>Pentapetalae</taxon>
        <taxon>rosids</taxon>
        <taxon>malvids</taxon>
        <taxon>Brassicales</taxon>
        <taxon>Brassicaceae</taxon>
        <taxon>Brassiceae</taxon>
        <taxon>Brassica</taxon>
    </lineage>
</organism>
<dbReference type="InterPro" id="IPR019734">
    <property type="entry name" value="TPR_rpt"/>
</dbReference>
<evidence type="ECO:0000256" key="9">
    <source>
        <dbReference type="SAM" id="MobiDB-lite"/>
    </source>
</evidence>
<dbReference type="Pfam" id="PF04969">
    <property type="entry name" value="CS"/>
    <property type="match status" value="1"/>
</dbReference>
<evidence type="ECO:0000259" key="10">
    <source>
        <dbReference type="PROSITE" id="PS51048"/>
    </source>
</evidence>
<protein>
    <submittedName>
        <fullName evidence="12">(rape) hypothetical protein</fullName>
    </submittedName>
</protein>
<dbReference type="Gramene" id="CDY05137">
    <property type="protein sequence ID" value="CDY05137"/>
    <property type="gene ID" value="GSBRNA2T00119932001"/>
</dbReference>
<dbReference type="InterPro" id="IPR007699">
    <property type="entry name" value="SGS_dom"/>
</dbReference>
<dbReference type="AlphaFoldDB" id="A0A816I722"/>
<reference evidence="12" key="1">
    <citation type="submission" date="2021-01" db="EMBL/GenBank/DDBJ databases">
        <authorList>
            <consortium name="Genoscope - CEA"/>
            <person name="William W."/>
        </authorList>
    </citation>
    <scope>NUCLEOTIDE SEQUENCE</scope>
</reference>
<dbReference type="GO" id="GO:1900150">
    <property type="term" value="P:regulation of defense response to fungus"/>
    <property type="evidence" value="ECO:0007669"/>
    <property type="project" value="UniProtKB-ARBA"/>
</dbReference>
<dbReference type="GO" id="GO:0045087">
    <property type="term" value="P:innate immune response"/>
    <property type="evidence" value="ECO:0007669"/>
    <property type="project" value="UniProtKB-KW"/>
</dbReference>
<dbReference type="PANTHER" id="PTHR45862">
    <property type="entry name" value="PROTEIN SGT1 HOMOLOG"/>
    <property type="match status" value="1"/>
</dbReference>
<feature type="repeat" description="TPR" evidence="8">
    <location>
        <begin position="71"/>
        <end position="104"/>
    </location>
</feature>
<evidence type="ECO:0000256" key="6">
    <source>
        <dbReference type="ARBA" id="ARBA00022821"/>
    </source>
</evidence>
<evidence type="ECO:0000256" key="4">
    <source>
        <dbReference type="ARBA" id="ARBA00022786"/>
    </source>
</evidence>
<keyword evidence="5 8" id="KW-0802">TPR repeat</keyword>
<keyword evidence="3" id="KW-0677">Repeat</keyword>
<evidence type="ECO:0000256" key="2">
    <source>
        <dbReference type="ARBA" id="ARBA00022588"/>
    </source>
</evidence>
<dbReference type="InterPro" id="IPR008978">
    <property type="entry name" value="HSP20-like_chaperone"/>
</dbReference>
<keyword evidence="4" id="KW-0833">Ubl conjugation pathway</keyword>
<feature type="region of interest" description="Disordered" evidence="9">
    <location>
        <begin position="128"/>
        <end position="153"/>
    </location>
</feature>
<dbReference type="GO" id="GO:0071365">
    <property type="term" value="P:cellular response to auxin stimulus"/>
    <property type="evidence" value="ECO:0007669"/>
    <property type="project" value="UniProtKB-ARBA"/>
</dbReference>
<dbReference type="Proteomes" id="UP001295469">
    <property type="component" value="Chromosome C03"/>
</dbReference>
<dbReference type="Gene3D" id="2.60.40.790">
    <property type="match status" value="1"/>
</dbReference>
<dbReference type="GO" id="GO:0051087">
    <property type="term" value="F:protein-folding chaperone binding"/>
    <property type="evidence" value="ECO:0007669"/>
    <property type="project" value="InterPro"/>
</dbReference>
<feature type="domain" description="CS" evidence="11">
    <location>
        <begin position="158"/>
        <end position="247"/>
    </location>
</feature>
<feature type="compositionally biased region" description="Low complexity" evidence="9">
    <location>
        <begin position="134"/>
        <end position="149"/>
    </location>
</feature>
<dbReference type="InterPro" id="IPR011990">
    <property type="entry name" value="TPR-like_helical_dom_sf"/>
</dbReference>
<dbReference type="OMA" id="WIKKCEE"/>
<name>A0A816I722_BRANA</name>
<keyword evidence="7" id="KW-0391">Immunity</keyword>
<evidence type="ECO:0000259" key="11">
    <source>
        <dbReference type="PROSITE" id="PS51203"/>
    </source>
</evidence>
<evidence type="ECO:0000256" key="7">
    <source>
        <dbReference type="ARBA" id="ARBA00022859"/>
    </source>
</evidence>
<dbReference type="PROSITE" id="PS51048">
    <property type="entry name" value="SGS"/>
    <property type="match status" value="1"/>
</dbReference>